<evidence type="ECO:0000256" key="16">
    <source>
        <dbReference type="PIRSR" id="PIRSR037217-2"/>
    </source>
</evidence>
<comment type="subcellular location">
    <subcellularLocation>
        <location evidence="2">Membrane</location>
        <topology evidence="2">Single-pass membrane protein</topology>
    </subcellularLocation>
</comment>
<keyword evidence="8 16" id="KW-0479">Metal-binding</keyword>
<dbReference type="STRING" id="45354.A0A1L0BD29"/>
<accession>A0A1L0BD29</accession>
<dbReference type="PROSITE" id="PS00759">
    <property type="entry name" value="ARGE_DAPE_CPG2_2"/>
    <property type="match status" value="1"/>
</dbReference>
<dbReference type="InterPro" id="IPR002933">
    <property type="entry name" value="Peptidase_M20"/>
</dbReference>
<dbReference type="PROSITE" id="PS00758">
    <property type="entry name" value="ARGE_DAPE_CPG2_1"/>
    <property type="match status" value="1"/>
</dbReference>
<sequence length="561" mass="62834">MLWFLVFVVAVFGILSTTNVLNYVLIILQPLDDPNVCPVFEPLAPDNFYIDNSTVVKILEDPVYRLWSVGNLAGAVQVDTQVVDHLPDVDEAPELWRNFGDFHSYLEKAFPKVHEVLEIFKVNTYGLVFYWKGLDEKLKPLMLTAHQDVVPVQKETLSDWTYPPFEGHYDGKYVYGRGASDCKNSLIAALEAVELLIGEGYTPTRGVVMAFGFDEEISGVYGAQTLSKFLEEKFGKNGIYALIDEGPGLLMDPITKQLVACPSTGEKGYADIRVDLNMPGGHSSVPPDHSAVGIMGELAYNIEQDPFQPQLIEGNPILGYLQCLALNSGERLSKLQRKAILRAGFDKLANLKVVEMLAKSRLTKYLIQTSQAVDLINGGEKANALPENVYLVVNHRITVGQTVDFVKSHFASRVRAIGEKYDLEVSAFGKTVYTPEKSKGVIKTELFSEPVLEYAPVSPADDNVWEYLARTTRHVFENLVLKNSTDYPIITAPSIMPANTDTKYYWNLTKNIYRYLPMIVNLLESNIHSVDEKIEFDGHLQLTAFYYEYIQNVDTAAADNK</sequence>
<dbReference type="InterPro" id="IPR036264">
    <property type="entry name" value="Bact_exopeptidase_dim_dom"/>
</dbReference>
<feature type="binding site" evidence="16">
    <location>
        <position position="216"/>
    </location>
    <ligand>
        <name>Zn(2+)</name>
        <dbReference type="ChEBI" id="CHEBI:29105"/>
        <label>1</label>
    </ligand>
</feature>
<keyword evidence="6" id="KW-0645">Protease</keyword>
<evidence type="ECO:0000256" key="6">
    <source>
        <dbReference type="ARBA" id="ARBA00022670"/>
    </source>
</evidence>
<dbReference type="CDD" id="cd05674">
    <property type="entry name" value="M20_yscS"/>
    <property type="match status" value="1"/>
</dbReference>
<feature type="binding site" evidence="16">
    <location>
        <position position="181"/>
    </location>
    <ligand>
        <name>Zn(2+)</name>
        <dbReference type="ChEBI" id="CHEBI:29105"/>
        <label>2</label>
    </ligand>
</feature>
<keyword evidence="14" id="KW-0325">Glycoprotein</keyword>
<feature type="active site" description="Proton acceptor" evidence="15">
    <location>
        <position position="215"/>
    </location>
</feature>
<dbReference type="InterPro" id="IPR017141">
    <property type="entry name" value="Pept_M20_carboxypep"/>
</dbReference>
<dbReference type="PANTHER" id="PTHR45962">
    <property type="entry name" value="N-FATTY-ACYL-AMINO ACID SYNTHASE/HYDROLASE PM20D1"/>
    <property type="match status" value="1"/>
</dbReference>
<feature type="binding site" evidence="16">
    <location>
        <position position="244"/>
    </location>
    <ligand>
        <name>Zn(2+)</name>
        <dbReference type="ChEBI" id="CHEBI:29105"/>
        <label>2</label>
    </ligand>
</feature>
<dbReference type="PANTHER" id="PTHR45962:SF1">
    <property type="entry name" value="N-FATTY-ACYL-AMINO ACID SYNTHASE_HYDROLASE PM20D1"/>
    <property type="match status" value="1"/>
</dbReference>
<keyword evidence="11" id="KW-0832">Ubl conjugation</keyword>
<proteinExistence type="inferred from homology"/>
<name>A0A1L0BD29_9ASCO</name>
<comment type="similarity">
    <text evidence="3">Belongs to the peptidase M20A family.</text>
</comment>
<dbReference type="EMBL" id="LT635757">
    <property type="protein sequence ID" value="SGZ49326.1"/>
    <property type="molecule type" value="Genomic_DNA"/>
</dbReference>
<keyword evidence="9" id="KW-0378">Hydrolase</keyword>
<evidence type="ECO:0000256" key="11">
    <source>
        <dbReference type="ARBA" id="ARBA00022843"/>
    </source>
</evidence>
<keyword evidence="7" id="KW-0812">Transmembrane</keyword>
<dbReference type="AlphaFoldDB" id="A0A1L0BD29"/>
<dbReference type="GO" id="GO:0051603">
    <property type="term" value="P:proteolysis involved in protein catabolic process"/>
    <property type="evidence" value="ECO:0007669"/>
    <property type="project" value="TreeGrafter"/>
</dbReference>
<dbReference type="Gene3D" id="3.40.630.10">
    <property type="entry name" value="Zn peptidases"/>
    <property type="match status" value="1"/>
</dbReference>
<dbReference type="OrthoDB" id="3064516at2759"/>
<feature type="active site" evidence="15">
    <location>
        <position position="148"/>
    </location>
</feature>
<reference evidence="18 19" key="1">
    <citation type="submission" date="2016-10" db="EMBL/GenBank/DDBJ databases">
        <authorList>
            <person name="de Groot N.N."/>
        </authorList>
    </citation>
    <scope>NUCLEOTIDE SEQUENCE [LARGE SCALE GENOMIC DNA]</scope>
    <source>
        <strain evidence="18 19">CBS 141442</strain>
    </source>
</reference>
<evidence type="ECO:0000256" key="10">
    <source>
        <dbReference type="ARBA" id="ARBA00022833"/>
    </source>
</evidence>
<keyword evidence="13" id="KW-0472">Membrane</keyword>
<feature type="domain" description="Peptidase M20 dimerisation" evidence="17">
    <location>
        <begin position="264"/>
        <end position="421"/>
    </location>
</feature>
<evidence type="ECO:0000256" key="12">
    <source>
        <dbReference type="ARBA" id="ARBA00022989"/>
    </source>
</evidence>
<dbReference type="SUPFAM" id="SSF53187">
    <property type="entry name" value="Zn-dependent exopeptidases"/>
    <property type="match status" value="1"/>
</dbReference>
<comment type="cofactor">
    <cofactor evidence="1">
        <name>Zn(2+)</name>
        <dbReference type="ChEBI" id="CHEBI:29105"/>
    </cofactor>
</comment>
<protein>
    <submittedName>
        <fullName evidence="18">CIC11C00000002134</fullName>
    </submittedName>
</protein>
<evidence type="ECO:0000256" key="14">
    <source>
        <dbReference type="ARBA" id="ARBA00023180"/>
    </source>
</evidence>
<dbReference type="GO" id="GO:0016020">
    <property type="term" value="C:membrane"/>
    <property type="evidence" value="ECO:0007669"/>
    <property type="project" value="UniProtKB-SubCell"/>
</dbReference>
<feature type="binding site" evidence="16">
    <location>
        <position position="528"/>
    </location>
    <ligand>
        <name>Zn(2+)</name>
        <dbReference type="ChEBI" id="CHEBI:29105"/>
        <label>1</label>
    </ligand>
</feature>
<feature type="binding site" evidence="16">
    <location>
        <position position="181"/>
    </location>
    <ligand>
        <name>Zn(2+)</name>
        <dbReference type="ChEBI" id="CHEBI:29105"/>
        <label>1</label>
    </ligand>
</feature>
<keyword evidence="19" id="KW-1185">Reference proteome</keyword>
<dbReference type="GO" id="GO:0004181">
    <property type="term" value="F:metallocarboxypeptidase activity"/>
    <property type="evidence" value="ECO:0007669"/>
    <property type="project" value="InterPro"/>
</dbReference>
<evidence type="ECO:0000256" key="5">
    <source>
        <dbReference type="ARBA" id="ARBA00022645"/>
    </source>
</evidence>
<evidence type="ECO:0000256" key="13">
    <source>
        <dbReference type="ARBA" id="ARBA00023136"/>
    </source>
</evidence>
<feature type="binding site" evidence="16">
    <location>
        <position position="146"/>
    </location>
    <ligand>
        <name>Zn(2+)</name>
        <dbReference type="ChEBI" id="CHEBI:29105"/>
        <label>2</label>
    </ligand>
</feature>
<dbReference type="PIRSF" id="PIRSF037217">
    <property type="entry name" value="Carboxypeptidase_S"/>
    <property type="match status" value="1"/>
</dbReference>
<keyword evidence="4" id="KW-1017">Isopeptide bond</keyword>
<dbReference type="SUPFAM" id="SSF55031">
    <property type="entry name" value="Bacterial exopeptidase dimerisation domain"/>
    <property type="match status" value="1"/>
</dbReference>
<dbReference type="Proteomes" id="UP000182334">
    <property type="component" value="Chromosome II"/>
</dbReference>
<evidence type="ECO:0000256" key="9">
    <source>
        <dbReference type="ARBA" id="ARBA00022801"/>
    </source>
</evidence>
<dbReference type="GO" id="GO:0000328">
    <property type="term" value="C:fungal-type vacuole lumen"/>
    <property type="evidence" value="ECO:0007669"/>
    <property type="project" value="TreeGrafter"/>
</dbReference>
<evidence type="ECO:0000256" key="2">
    <source>
        <dbReference type="ARBA" id="ARBA00004167"/>
    </source>
</evidence>
<evidence type="ECO:0000256" key="15">
    <source>
        <dbReference type="PIRSR" id="PIRSR037217-1"/>
    </source>
</evidence>
<dbReference type="FunFam" id="3.40.630.10:FF:000098">
    <property type="entry name" value="Gly-Xaa carboxypeptidase"/>
    <property type="match status" value="1"/>
</dbReference>
<dbReference type="InterPro" id="IPR001261">
    <property type="entry name" value="ArgE/DapE_CS"/>
</dbReference>
<evidence type="ECO:0000256" key="4">
    <source>
        <dbReference type="ARBA" id="ARBA00022499"/>
    </source>
</evidence>
<evidence type="ECO:0000256" key="7">
    <source>
        <dbReference type="ARBA" id="ARBA00022692"/>
    </source>
</evidence>
<dbReference type="GO" id="GO:0046872">
    <property type="term" value="F:metal ion binding"/>
    <property type="evidence" value="ECO:0007669"/>
    <property type="project" value="UniProtKB-KW"/>
</dbReference>
<evidence type="ECO:0000313" key="19">
    <source>
        <dbReference type="Proteomes" id="UP000182334"/>
    </source>
</evidence>
<evidence type="ECO:0000313" key="18">
    <source>
        <dbReference type="EMBL" id="SGZ49326.1"/>
    </source>
</evidence>
<dbReference type="InterPro" id="IPR047177">
    <property type="entry name" value="Pept_M20A"/>
</dbReference>
<gene>
    <name evidence="18" type="ORF">SAMEA4029010_CIC11G00000002134</name>
</gene>
<keyword evidence="10 16" id="KW-0862">Zinc</keyword>
<keyword evidence="12" id="KW-1133">Transmembrane helix</keyword>
<organism evidence="18 19">
    <name type="scientific">Sungouiella intermedia</name>
    <dbReference type="NCBI Taxonomy" id="45354"/>
    <lineage>
        <taxon>Eukaryota</taxon>
        <taxon>Fungi</taxon>
        <taxon>Dikarya</taxon>
        <taxon>Ascomycota</taxon>
        <taxon>Saccharomycotina</taxon>
        <taxon>Pichiomycetes</taxon>
        <taxon>Metschnikowiaceae</taxon>
        <taxon>Sungouiella</taxon>
    </lineage>
</organism>
<dbReference type="Pfam" id="PF07687">
    <property type="entry name" value="M20_dimer"/>
    <property type="match status" value="1"/>
</dbReference>
<evidence type="ECO:0000256" key="8">
    <source>
        <dbReference type="ARBA" id="ARBA00022723"/>
    </source>
</evidence>
<evidence type="ECO:0000256" key="3">
    <source>
        <dbReference type="ARBA" id="ARBA00006247"/>
    </source>
</evidence>
<dbReference type="Gene3D" id="3.30.70.360">
    <property type="match status" value="1"/>
</dbReference>
<evidence type="ECO:0000256" key="1">
    <source>
        <dbReference type="ARBA" id="ARBA00001947"/>
    </source>
</evidence>
<keyword evidence="5" id="KW-0121">Carboxypeptidase</keyword>
<dbReference type="Gene3D" id="1.10.150.900">
    <property type="match status" value="1"/>
</dbReference>
<dbReference type="Pfam" id="PF01546">
    <property type="entry name" value="Peptidase_M20"/>
    <property type="match status" value="1"/>
</dbReference>
<dbReference type="InterPro" id="IPR011650">
    <property type="entry name" value="Peptidase_M20_dimer"/>
</dbReference>
<evidence type="ECO:0000259" key="17">
    <source>
        <dbReference type="Pfam" id="PF07687"/>
    </source>
</evidence>